<gene>
    <name evidence="2" type="ORF">M422DRAFT_35681</name>
</gene>
<feature type="region of interest" description="Disordered" evidence="1">
    <location>
        <begin position="24"/>
        <end position="56"/>
    </location>
</feature>
<keyword evidence="3" id="KW-1185">Reference proteome</keyword>
<name>A0A0C9UUE9_SPHS4</name>
<sequence length="56" mass="6073">MDNLLVNASDLSAVVVTEQVIRPARKPRSKAGELGPLRSSGRLKELVEKTDVAKKT</sequence>
<dbReference type="Proteomes" id="UP000054279">
    <property type="component" value="Unassembled WGS sequence"/>
</dbReference>
<dbReference type="HOGENOM" id="CLU_3038191_0_0_1"/>
<evidence type="ECO:0000256" key="1">
    <source>
        <dbReference type="SAM" id="MobiDB-lite"/>
    </source>
</evidence>
<proteinExistence type="predicted"/>
<organism evidence="2 3">
    <name type="scientific">Sphaerobolus stellatus (strain SS14)</name>
    <dbReference type="NCBI Taxonomy" id="990650"/>
    <lineage>
        <taxon>Eukaryota</taxon>
        <taxon>Fungi</taxon>
        <taxon>Dikarya</taxon>
        <taxon>Basidiomycota</taxon>
        <taxon>Agaricomycotina</taxon>
        <taxon>Agaricomycetes</taxon>
        <taxon>Phallomycetidae</taxon>
        <taxon>Geastrales</taxon>
        <taxon>Sphaerobolaceae</taxon>
        <taxon>Sphaerobolus</taxon>
    </lineage>
</organism>
<feature type="compositionally biased region" description="Basic and acidic residues" evidence="1">
    <location>
        <begin position="42"/>
        <end position="56"/>
    </location>
</feature>
<accession>A0A0C9UUE9</accession>
<reference evidence="2 3" key="1">
    <citation type="submission" date="2014-06" db="EMBL/GenBank/DDBJ databases">
        <title>Evolutionary Origins and Diversification of the Mycorrhizal Mutualists.</title>
        <authorList>
            <consortium name="DOE Joint Genome Institute"/>
            <consortium name="Mycorrhizal Genomics Consortium"/>
            <person name="Kohler A."/>
            <person name="Kuo A."/>
            <person name="Nagy L.G."/>
            <person name="Floudas D."/>
            <person name="Copeland A."/>
            <person name="Barry K.W."/>
            <person name="Cichocki N."/>
            <person name="Veneault-Fourrey C."/>
            <person name="LaButti K."/>
            <person name="Lindquist E.A."/>
            <person name="Lipzen A."/>
            <person name="Lundell T."/>
            <person name="Morin E."/>
            <person name="Murat C."/>
            <person name="Riley R."/>
            <person name="Ohm R."/>
            <person name="Sun H."/>
            <person name="Tunlid A."/>
            <person name="Henrissat B."/>
            <person name="Grigoriev I.V."/>
            <person name="Hibbett D.S."/>
            <person name="Martin F."/>
        </authorList>
    </citation>
    <scope>NUCLEOTIDE SEQUENCE [LARGE SCALE GENOMIC DNA]</scope>
    <source>
        <strain evidence="2 3">SS14</strain>
    </source>
</reference>
<dbReference type="EMBL" id="KN837220">
    <property type="protein sequence ID" value="KIJ32877.1"/>
    <property type="molecule type" value="Genomic_DNA"/>
</dbReference>
<protein>
    <submittedName>
        <fullName evidence="2">Uncharacterized protein</fullName>
    </submittedName>
</protein>
<evidence type="ECO:0000313" key="2">
    <source>
        <dbReference type="EMBL" id="KIJ32877.1"/>
    </source>
</evidence>
<dbReference type="AlphaFoldDB" id="A0A0C9UUE9"/>
<evidence type="ECO:0000313" key="3">
    <source>
        <dbReference type="Proteomes" id="UP000054279"/>
    </source>
</evidence>